<keyword evidence="6" id="KW-0472">Membrane</keyword>
<evidence type="ECO:0000256" key="6">
    <source>
        <dbReference type="ARBA" id="ARBA00023136"/>
    </source>
</evidence>
<gene>
    <name evidence="9" type="ORF">MSL71_21720</name>
</gene>
<keyword evidence="4" id="KW-0812">Transmembrane</keyword>
<sequence length="420" mass="45456">MSEGEKVKRQFLSFFVSCLLVMAAAGSASAAGFALYEWSARGNALGGTLVGRADDPSAVAFNPAGLTQLEGTQVALGATFAHPVCEVETPASGGVTTSKSDNHIFAIPQFYLTHRINDRWAAGIGEFSRFGLGFKYHDDWPGAFNVFEATIKSASLNPNIAYKVTDRLSVAVGVEYVYVDLDIKKRLPAKGPDDKLLPPSMSPTSALTADGDGTALTAGIHYRLDNWRFGFGYHSQAKIDASGDTTLSGTHSPKDGDYHTTGSVILPDMLNFGIAWYPAKNLSVEVGAIQTRWSTYTDLDLDIDGQGHIPQPKNYDDVWRYNLGVEYGITDNWDLRASYCFDEAPENAQYVDYMIPADDRHLIGVGTGCSFGSWTLDLAYTYIKAEKVTYKKANGVPGILDGTSKNGVTHLGAVTLGYTF</sequence>
<dbReference type="Pfam" id="PF03349">
    <property type="entry name" value="Toluene_X"/>
    <property type="match status" value="1"/>
</dbReference>
<evidence type="ECO:0000313" key="10">
    <source>
        <dbReference type="Proteomes" id="UP000507962"/>
    </source>
</evidence>
<evidence type="ECO:0000256" key="5">
    <source>
        <dbReference type="ARBA" id="ARBA00022729"/>
    </source>
</evidence>
<evidence type="ECO:0000256" key="2">
    <source>
        <dbReference type="ARBA" id="ARBA00008163"/>
    </source>
</evidence>
<comment type="similarity">
    <text evidence="2">Belongs to the OmpP1/FadL family.</text>
</comment>
<keyword evidence="3" id="KW-1134">Transmembrane beta strand</keyword>
<feature type="signal peptide" evidence="8">
    <location>
        <begin position="1"/>
        <end position="30"/>
    </location>
</feature>
<dbReference type="AlphaFoldDB" id="A0A4U8YT83"/>
<dbReference type="PANTHER" id="PTHR35093:SF8">
    <property type="entry name" value="OUTER MEMBRANE PROTEIN NMB0088-RELATED"/>
    <property type="match status" value="1"/>
</dbReference>
<keyword evidence="10" id="KW-1185">Reference proteome</keyword>
<keyword evidence="7" id="KW-0998">Cell outer membrane</keyword>
<organism evidence="9 10">
    <name type="scientific">Desulfoluna butyratoxydans</name>
    <dbReference type="NCBI Taxonomy" id="231438"/>
    <lineage>
        <taxon>Bacteria</taxon>
        <taxon>Pseudomonadati</taxon>
        <taxon>Thermodesulfobacteriota</taxon>
        <taxon>Desulfobacteria</taxon>
        <taxon>Desulfobacterales</taxon>
        <taxon>Desulfolunaceae</taxon>
        <taxon>Desulfoluna</taxon>
    </lineage>
</organism>
<dbReference type="PANTHER" id="PTHR35093">
    <property type="entry name" value="OUTER MEMBRANE PROTEIN NMB0088-RELATED"/>
    <property type="match status" value="1"/>
</dbReference>
<dbReference type="Proteomes" id="UP000507962">
    <property type="component" value="Unassembled WGS sequence"/>
</dbReference>
<dbReference type="EMBL" id="CAADHO010000003">
    <property type="protein sequence ID" value="VFQ44523.1"/>
    <property type="molecule type" value="Genomic_DNA"/>
</dbReference>
<evidence type="ECO:0000256" key="8">
    <source>
        <dbReference type="SAM" id="SignalP"/>
    </source>
</evidence>
<evidence type="ECO:0000256" key="7">
    <source>
        <dbReference type="ARBA" id="ARBA00023237"/>
    </source>
</evidence>
<reference evidence="9 10" key="1">
    <citation type="submission" date="2019-03" db="EMBL/GenBank/DDBJ databases">
        <authorList>
            <person name="Nijsse B."/>
        </authorList>
    </citation>
    <scope>NUCLEOTIDE SEQUENCE [LARGE SCALE GENOMIC DNA]</scope>
    <source>
        <strain evidence="9">Desulfoluna butyratoxydans MSL71</strain>
    </source>
</reference>
<proteinExistence type="inferred from homology"/>
<dbReference type="SUPFAM" id="SSF56935">
    <property type="entry name" value="Porins"/>
    <property type="match status" value="1"/>
</dbReference>
<dbReference type="InterPro" id="IPR005017">
    <property type="entry name" value="OMPP1/FadL/TodX"/>
</dbReference>
<keyword evidence="5 8" id="KW-0732">Signal</keyword>
<evidence type="ECO:0000313" key="9">
    <source>
        <dbReference type="EMBL" id="VFQ44523.1"/>
    </source>
</evidence>
<dbReference type="GO" id="GO:0015483">
    <property type="term" value="F:long-chain fatty acid transporting porin activity"/>
    <property type="evidence" value="ECO:0007669"/>
    <property type="project" value="TreeGrafter"/>
</dbReference>
<name>A0A4U8YT83_9BACT</name>
<dbReference type="GO" id="GO:0009279">
    <property type="term" value="C:cell outer membrane"/>
    <property type="evidence" value="ECO:0007669"/>
    <property type="project" value="UniProtKB-SubCell"/>
</dbReference>
<protein>
    <submittedName>
        <fullName evidence="9">Outer membrane protein transport protein (Ompp1/fadl/todx)</fullName>
    </submittedName>
</protein>
<dbReference type="Gene3D" id="2.40.160.60">
    <property type="entry name" value="Outer membrane protein transport protein (OMPP1/FadL/TodX)"/>
    <property type="match status" value="1"/>
</dbReference>
<evidence type="ECO:0000256" key="3">
    <source>
        <dbReference type="ARBA" id="ARBA00022452"/>
    </source>
</evidence>
<feature type="chain" id="PRO_5020770147" evidence="8">
    <location>
        <begin position="31"/>
        <end position="420"/>
    </location>
</feature>
<evidence type="ECO:0000256" key="1">
    <source>
        <dbReference type="ARBA" id="ARBA00004571"/>
    </source>
</evidence>
<comment type="subcellular location">
    <subcellularLocation>
        <location evidence="1">Cell outer membrane</location>
        <topology evidence="1">Multi-pass membrane protein</topology>
    </subcellularLocation>
</comment>
<accession>A0A4U8YT83</accession>
<evidence type="ECO:0000256" key="4">
    <source>
        <dbReference type="ARBA" id="ARBA00022692"/>
    </source>
</evidence>